<keyword evidence="3" id="KW-1185">Reference proteome</keyword>
<proteinExistence type="predicted"/>
<reference evidence="3 4" key="1">
    <citation type="submission" date="2021-02" db="EMBL/GenBank/DDBJ databases">
        <title>FDA dAtabase for Regulatory Grade micrObial Sequences (FDA-ARGOS): Supporting development and validation of Infectious Disease Dx tests.</title>
        <authorList>
            <person name="Sproer C."/>
            <person name="Gronow S."/>
            <person name="Severitt S."/>
            <person name="Schroder I."/>
            <person name="Tallon L."/>
            <person name="Sadzewicz L."/>
            <person name="Zhao X."/>
            <person name="Boylan J."/>
            <person name="Ott S."/>
            <person name="Bowen H."/>
            <person name="Vavikolanu K."/>
            <person name="Mehta A."/>
            <person name="Aluvathingal J."/>
            <person name="Nadendla S."/>
            <person name="Lowell S."/>
            <person name="Myers T."/>
            <person name="Yan Y."/>
            <person name="Sichtig H."/>
        </authorList>
    </citation>
    <scope>NUCLEOTIDE SEQUENCE [LARGE SCALE GENOMIC DNA]</scope>
    <source>
        <strain evidence="2 3">FDAARGOS_1211</strain>
        <strain evidence="1 4">FDAARGOS_1212</strain>
    </source>
</reference>
<evidence type="ECO:0000313" key="4">
    <source>
        <dbReference type="Proteomes" id="UP000623926"/>
    </source>
</evidence>
<protein>
    <submittedName>
        <fullName evidence="1">Uncharacterized protein</fullName>
    </submittedName>
</protein>
<dbReference type="Proteomes" id="UP000623926">
    <property type="component" value="Chromosome"/>
</dbReference>
<evidence type="ECO:0000313" key="2">
    <source>
        <dbReference type="EMBL" id="QRV42790.1"/>
    </source>
</evidence>
<sequence length="86" mass="9417">MNATDLQRLAGHLRNQGLRVVALEPELRLHVTDPTQPFLTQEIVAEGERYVTSSLDGVGERGREKQCADRVVHLLKGSQPTAAGTL</sequence>
<dbReference type="AlphaFoldDB" id="A0ABD7CXL4"/>
<dbReference type="Proteomes" id="UP000598054">
    <property type="component" value="Chromosome"/>
</dbReference>
<evidence type="ECO:0000313" key="1">
    <source>
        <dbReference type="EMBL" id="QRV35017.1"/>
    </source>
</evidence>
<gene>
    <name evidence="2" type="ORF">I6J41_20215</name>
    <name evidence="1" type="ORF">I6J42_13795</name>
</gene>
<accession>A0ABD7CXL4</accession>
<evidence type="ECO:0000313" key="3">
    <source>
        <dbReference type="Proteomes" id="UP000598054"/>
    </source>
</evidence>
<dbReference type="RefSeq" id="WP_128647751.1">
    <property type="nucleotide sequence ID" value="NZ_CP070242.1"/>
</dbReference>
<dbReference type="EMBL" id="CP070245">
    <property type="protein sequence ID" value="QRV35017.1"/>
    <property type="molecule type" value="Genomic_DNA"/>
</dbReference>
<dbReference type="GeneID" id="63981888"/>
<organism evidence="1 4">
    <name type="scientific">Streptomyces californicus</name>
    <dbReference type="NCBI Taxonomy" id="67351"/>
    <lineage>
        <taxon>Bacteria</taxon>
        <taxon>Bacillati</taxon>
        <taxon>Actinomycetota</taxon>
        <taxon>Actinomycetes</taxon>
        <taxon>Kitasatosporales</taxon>
        <taxon>Streptomycetaceae</taxon>
        <taxon>Streptomyces</taxon>
    </lineage>
</organism>
<name>A0ABD7CXL4_9ACTN</name>
<dbReference type="EMBL" id="CP070249">
    <property type="protein sequence ID" value="QRV42790.1"/>
    <property type="molecule type" value="Genomic_DNA"/>
</dbReference>